<protein>
    <submittedName>
        <fullName evidence="1">Uncharacterized protein</fullName>
    </submittedName>
</protein>
<gene>
    <name evidence="1" type="ORF">SAMN05892877_112127</name>
</gene>
<dbReference type="EMBL" id="OBQD01000012">
    <property type="protein sequence ID" value="SOC44263.1"/>
    <property type="molecule type" value="Genomic_DNA"/>
</dbReference>
<dbReference type="Proteomes" id="UP000219167">
    <property type="component" value="Unassembled WGS sequence"/>
</dbReference>
<keyword evidence="2" id="KW-1185">Reference proteome</keyword>
<proteinExistence type="predicted"/>
<organism evidence="1 2">
    <name type="scientific">Rhizobium subbaraonis</name>
    <dbReference type="NCBI Taxonomy" id="908946"/>
    <lineage>
        <taxon>Bacteria</taxon>
        <taxon>Pseudomonadati</taxon>
        <taxon>Pseudomonadota</taxon>
        <taxon>Alphaproteobacteria</taxon>
        <taxon>Hyphomicrobiales</taxon>
        <taxon>Rhizobiaceae</taxon>
        <taxon>Rhizobium/Agrobacterium group</taxon>
        <taxon>Rhizobium</taxon>
    </lineage>
</organism>
<name>A0A285UR63_9HYPH</name>
<accession>A0A285UR63</accession>
<dbReference type="AlphaFoldDB" id="A0A285UR63"/>
<reference evidence="1 2" key="1">
    <citation type="submission" date="2017-08" db="EMBL/GenBank/DDBJ databases">
        <authorList>
            <person name="de Groot N.N."/>
        </authorList>
    </citation>
    <scope>NUCLEOTIDE SEQUENCE [LARGE SCALE GENOMIC DNA]</scope>
    <source>
        <strain evidence="1 2">JC85</strain>
    </source>
</reference>
<sequence length="60" mass="6515">MPVCRSQSRPPFRCGQQEGIGVGGYPLLKSRFNPVARNIAVTTGRHMGPVVEGSVCFRLV</sequence>
<evidence type="ECO:0000313" key="1">
    <source>
        <dbReference type="EMBL" id="SOC44263.1"/>
    </source>
</evidence>
<evidence type="ECO:0000313" key="2">
    <source>
        <dbReference type="Proteomes" id="UP000219167"/>
    </source>
</evidence>